<accession>A0A9P7MJM9</accession>
<dbReference type="EMBL" id="SRPO01000002">
    <property type="protein sequence ID" value="KAG5949673.1"/>
    <property type="molecule type" value="Genomic_DNA"/>
</dbReference>
<feature type="compositionally biased region" description="Polar residues" evidence="1">
    <location>
        <begin position="32"/>
        <end position="41"/>
    </location>
</feature>
<reference evidence="2 3" key="1">
    <citation type="journal article" date="2020" name="bioRxiv">
        <title>Whole genome comparisons of ergot fungi reveals the divergence and evolution of species within the genus Claviceps are the result of varying mechanisms driving genome evolution and host range expansion.</title>
        <authorList>
            <person name="Wyka S.A."/>
            <person name="Mondo S.J."/>
            <person name="Liu M."/>
            <person name="Dettman J."/>
            <person name="Nalam V."/>
            <person name="Broders K.D."/>
        </authorList>
    </citation>
    <scope>NUCLEOTIDE SEQUENCE [LARGE SCALE GENOMIC DNA]</scope>
    <source>
        <strain evidence="2 3">CCC 1485</strain>
    </source>
</reference>
<name>A0A9P7MJM9_9HYPO</name>
<sequence length="141" mass="16001">MKGAYLDLDTDSEVAGLEARSEEPGRCRRAQQESLSLPQSRQDSRDQPGTKPPTPMPVELYGVRFMFLMEERQTMLGSELQSEWYCNAIHVSNLASTRRLAFMRTSRRSIFRRVMIYRSSQIVQMPKGLTCLELGAAAAPK</sequence>
<keyword evidence="3" id="KW-1185">Reference proteome</keyword>
<comment type="caution">
    <text evidence="2">The sequence shown here is derived from an EMBL/GenBank/DDBJ whole genome shotgun (WGS) entry which is preliminary data.</text>
</comment>
<protein>
    <submittedName>
        <fullName evidence="2">Uncharacterized protein</fullName>
    </submittedName>
</protein>
<feature type="region of interest" description="Disordered" evidence="1">
    <location>
        <begin position="1"/>
        <end position="57"/>
    </location>
</feature>
<dbReference type="Proteomes" id="UP000706124">
    <property type="component" value="Unassembled WGS sequence"/>
</dbReference>
<evidence type="ECO:0000313" key="3">
    <source>
        <dbReference type="Proteomes" id="UP000706124"/>
    </source>
</evidence>
<gene>
    <name evidence="2" type="ORF">E4U60_002211</name>
</gene>
<evidence type="ECO:0000256" key="1">
    <source>
        <dbReference type="SAM" id="MobiDB-lite"/>
    </source>
</evidence>
<organism evidence="2 3">
    <name type="scientific">Claviceps pazoutovae</name>
    <dbReference type="NCBI Taxonomy" id="1649127"/>
    <lineage>
        <taxon>Eukaryota</taxon>
        <taxon>Fungi</taxon>
        <taxon>Dikarya</taxon>
        <taxon>Ascomycota</taxon>
        <taxon>Pezizomycotina</taxon>
        <taxon>Sordariomycetes</taxon>
        <taxon>Hypocreomycetidae</taxon>
        <taxon>Hypocreales</taxon>
        <taxon>Clavicipitaceae</taxon>
        <taxon>Claviceps</taxon>
    </lineage>
</organism>
<dbReference type="OrthoDB" id="4953824at2759"/>
<evidence type="ECO:0000313" key="2">
    <source>
        <dbReference type="EMBL" id="KAG5949673.1"/>
    </source>
</evidence>
<proteinExistence type="predicted"/>
<dbReference type="AlphaFoldDB" id="A0A9P7MJM9"/>